<dbReference type="Proteomes" id="UP000245998">
    <property type="component" value="Unassembled WGS sequence"/>
</dbReference>
<proteinExistence type="predicted"/>
<dbReference type="PIRSF" id="PIRSF029895">
    <property type="entry name" value="SpoIV"/>
    <property type="match status" value="1"/>
</dbReference>
<dbReference type="RefSeq" id="WP_116553886.1">
    <property type="nucleotide sequence ID" value="NZ_QCZG01000008.1"/>
</dbReference>
<evidence type="ECO:0000313" key="3">
    <source>
        <dbReference type="Proteomes" id="UP000245998"/>
    </source>
</evidence>
<dbReference type="EMBL" id="QCZG01000008">
    <property type="protein sequence ID" value="PWA12469.1"/>
    <property type="molecule type" value="Genomic_DNA"/>
</dbReference>
<keyword evidence="1" id="KW-1133">Transmembrane helix</keyword>
<organism evidence="2 3">
    <name type="scientific">Pueribacillus theae</name>
    <dbReference type="NCBI Taxonomy" id="2171751"/>
    <lineage>
        <taxon>Bacteria</taxon>
        <taxon>Bacillati</taxon>
        <taxon>Bacillota</taxon>
        <taxon>Bacilli</taxon>
        <taxon>Bacillales</taxon>
        <taxon>Bacillaceae</taxon>
        <taxon>Pueribacillus</taxon>
    </lineage>
</organism>
<comment type="caution">
    <text evidence="2">The sequence shown here is derived from an EMBL/GenBank/DDBJ whole genome shotgun (WGS) entry which is preliminary data.</text>
</comment>
<sequence>MLKNRLFHSLRGYVKAEIKGKYTELFLNRCTEKNIPIWSVKRVDDETISCFFYTKDIKSIRKLMRRTGCRMYFKGRYGFPFFLKKVDARKGFVLGLLFCLFIIFLCSNIIWSIQIKGASPEVEHKVRQALHNVGVKKGAFIFFLPSEQEIQQTVTEQLENVTWMGVKRLGTQYSFDVVEKKIPKEKPALNPRNLVAKKKAVIHKVFVEQGQAKVKEKDYVQKGQILVSGYIGKDENTKVVPAKGKIFGEVWYISEASVPLKTIVVTNTGKAESKHIIQLGKLKIPVWGFNKKGFKEMEIINDEKPIYFLKWKLPIAYIKQTMLEIDNVTRSYTKKEAVKTAIELTKKDLLRKLSEDAEIKGNKILQQKYENGKVNVMIHYQVIEEISKEQPIIQGD</sequence>
<dbReference type="NCBIfam" id="TIGR02876">
    <property type="entry name" value="spore_yqfD"/>
    <property type="match status" value="1"/>
</dbReference>
<dbReference type="InterPro" id="IPR010690">
    <property type="entry name" value="YqfD"/>
</dbReference>
<protein>
    <submittedName>
        <fullName evidence="2">Sporulation protein YqfD</fullName>
    </submittedName>
</protein>
<reference evidence="2 3" key="1">
    <citation type="submission" date="2018-04" db="EMBL/GenBank/DDBJ databases">
        <title>Camelliibacillus theae gen. nov., sp. nov., isolated from Pu'er tea.</title>
        <authorList>
            <person name="Niu L."/>
        </authorList>
    </citation>
    <scope>NUCLEOTIDE SEQUENCE [LARGE SCALE GENOMIC DNA]</scope>
    <source>
        <strain evidence="2 3">T8</strain>
    </source>
</reference>
<dbReference type="OrthoDB" id="1640349at2"/>
<gene>
    <name evidence="2" type="primary">yqfD</name>
    <name evidence="2" type="ORF">DCC39_05495</name>
</gene>
<dbReference type="AlphaFoldDB" id="A0A2U1K5M1"/>
<dbReference type="Pfam" id="PF06898">
    <property type="entry name" value="YqfD"/>
    <property type="match status" value="1"/>
</dbReference>
<evidence type="ECO:0000313" key="2">
    <source>
        <dbReference type="EMBL" id="PWA12469.1"/>
    </source>
</evidence>
<name>A0A2U1K5M1_9BACI</name>
<keyword evidence="1" id="KW-0812">Transmembrane</keyword>
<keyword evidence="3" id="KW-1185">Reference proteome</keyword>
<evidence type="ECO:0000256" key="1">
    <source>
        <dbReference type="SAM" id="Phobius"/>
    </source>
</evidence>
<feature type="transmembrane region" description="Helical" evidence="1">
    <location>
        <begin position="91"/>
        <end position="111"/>
    </location>
</feature>
<accession>A0A2U1K5M1</accession>
<keyword evidence="1" id="KW-0472">Membrane</keyword>